<sequence>MKRKIHLLVYLALASLVGACALRPSEREMNYLASALTKVSAGVDATVRFRPPPAGASEAEVLQMSTAHDPGLLKPFADYTVRVQRSGRASAVLVCDRGGSTALLEDAGCTAKLDEHRWSASTPQRCEFTLDLSTVCGR</sequence>
<evidence type="ECO:0000256" key="1">
    <source>
        <dbReference type="SAM" id="SignalP"/>
    </source>
</evidence>
<feature type="signal peptide" evidence="1">
    <location>
        <begin position="1"/>
        <end position="21"/>
    </location>
</feature>
<evidence type="ECO:0000313" key="3">
    <source>
        <dbReference type="Proteomes" id="UP000318199"/>
    </source>
</evidence>
<dbReference type="Proteomes" id="UP000318199">
    <property type="component" value="Unassembled WGS sequence"/>
</dbReference>
<name>A0A562ZHJ9_9BURK</name>
<dbReference type="OrthoDB" id="8565431at2"/>
<reference evidence="2 3" key="1">
    <citation type="submission" date="2019-07" db="EMBL/GenBank/DDBJ databases">
        <title>Caenimonas sedimenti sp. nov., isolated from activated sludge.</title>
        <authorList>
            <person name="Xu J."/>
        </authorList>
    </citation>
    <scope>NUCLEOTIDE SEQUENCE [LARGE SCALE GENOMIC DNA]</scope>
    <source>
        <strain evidence="2 3">HX-9-20</strain>
    </source>
</reference>
<dbReference type="EMBL" id="VOBQ01000021">
    <property type="protein sequence ID" value="TWO68070.1"/>
    <property type="molecule type" value="Genomic_DNA"/>
</dbReference>
<dbReference type="PROSITE" id="PS51257">
    <property type="entry name" value="PROKAR_LIPOPROTEIN"/>
    <property type="match status" value="1"/>
</dbReference>
<gene>
    <name evidence="2" type="ORF">FN976_24345</name>
</gene>
<keyword evidence="3" id="KW-1185">Reference proteome</keyword>
<feature type="chain" id="PRO_5021755912" description="Lipoprotein" evidence="1">
    <location>
        <begin position="22"/>
        <end position="138"/>
    </location>
</feature>
<comment type="caution">
    <text evidence="2">The sequence shown here is derived from an EMBL/GenBank/DDBJ whole genome shotgun (WGS) entry which is preliminary data.</text>
</comment>
<organism evidence="2 3">
    <name type="scientific">Caenimonas sedimenti</name>
    <dbReference type="NCBI Taxonomy" id="2596921"/>
    <lineage>
        <taxon>Bacteria</taxon>
        <taxon>Pseudomonadati</taxon>
        <taxon>Pseudomonadota</taxon>
        <taxon>Betaproteobacteria</taxon>
        <taxon>Burkholderiales</taxon>
        <taxon>Comamonadaceae</taxon>
        <taxon>Caenimonas</taxon>
    </lineage>
</organism>
<evidence type="ECO:0000313" key="2">
    <source>
        <dbReference type="EMBL" id="TWO68070.1"/>
    </source>
</evidence>
<dbReference type="AlphaFoldDB" id="A0A562ZHJ9"/>
<keyword evidence="1" id="KW-0732">Signal</keyword>
<evidence type="ECO:0008006" key="4">
    <source>
        <dbReference type="Google" id="ProtNLM"/>
    </source>
</evidence>
<protein>
    <recommendedName>
        <fullName evidence="4">Lipoprotein</fullName>
    </recommendedName>
</protein>
<accession>A0A562ZHJ9</accession>
<dbReference type="RefSeq" id="WP_145895800.1">
    <property type="nucleotide sequence ID" value="NZ_VOBQ01000021.1"/>
</dbReference>
<proteinExistence type="predicted"/>